<keyword evidence="1" id="KW-0732">Signal</keyword>
<dbReference type="Proteomes" id="UP000637643">
    <property type="component" value="Unassembled WGS sequence"/>
</dbReference>
<dbReference type="PROSITE" id="PS51257">
    <property type="entry name" value="PROKAR_LIPOPROTEIN"/>
    <property type="match status" value="1"/>
</dbReference>
<feature type="chain" id="PRO_5038832032" evidence="1">
    <location>
        <begin position="23"/>
        <end position="542"/>
    </location>
</feature>
<dbReference type="InterPro" id="IPR006059">
    <property type="entry name" value="SBP"/>
</dbReference>
<evidence type="ECO:0000313" key="2">
    <source>
        <dbReference type="EMBL" id="GGF71659.1"/>
    </source>
</evidence>
<accession>A0A917C5D0</accession>
<gene>
    <name evidence="2" type="ORF">GCM10010912_16000</name>
</gene>
<evidence type="ECO:0000313" key="3">
    <source>
        <dbReference type="Proteomes" id="UP000637643"/>
    </source>
</evidence>
<evidence type="ECO:0000256" key="1">
    <source>
        <dbReference type="SAM" id="SignalP"/>
    </source>
</evidence>
<dbReference type="Gene3D" id="3.40.190.10">
    <property type="entry name" value="Periplasmic binding protein-like II"/>
    <property type="match status" value="2"/>
</dbReference>
<dbReference type="EMBL" id="BMKR01000005">
    <property type="protein sequence ID" value="GGF71659.1"/>
    <property type="molecule type" value="Genomic_DNA"/>
</dbReference>
<keyword evidence="3" id="KW-1185">Reference proteome</keyword>
<dbReference type="Pfam" id="PF13416">
    <property type="entry name" value="SBP_bac_8"/>
    <property type="match status" value="1"/>
</dbReference>
<reference evidence="2" key="2">
    <citation type="submission" date="2020-09" db="EMBL/GenBank/DDBJ databases">
        <authorList>
            <person name="Sun Q."/>
            <person name="Zhou Y."/>
        </authorList>
    </citation>
    <scope>NUCLEOTIDE SEQUENCE</scope>
    <source>
        <strain evidence="2">CGMCC 1.16134</strain>
    </source>
</reference>
<proteinExistence type="predicted"/>
<dbReference type="PANTHER" id="PTHR43649:SF12">
    <property type="entry name" value="DIACETYLCHITOBIOSE BINDING PROTEIN DASA"/>
    <property type="match status" value="1"/>
</dbReference>
<dbReference type="SUPFAM" id="SSF53850">
    <property type="entry name" value="Periplasmic binding protein-like II"/>
    <property type="match status" value="1"/>
</dbReference>
<protein>
    <submittedName>
        <fullName evidence="2">ABC transporter substrate-binding protein</fullName>
    </submittedName>
</protein>
<feature type="signal peptide" evidence="1">
    <location>
        <begin position="1"/>
        <end position="22"/>
    </location>
</feature>
<dbReference type="InterPro" id="IPR050490">
    <property type="entry name" value="Bact_solute-bd_prot1"/>
</dbReference>
<sequence length="542" mass="60646">MKKAKKPILLGLALGMAGTLLAGCGGGNNAAATTNGNANAGNSDTAPITFKFFDKNFDQPFTNPVAQEITKKTGVTIEMVPTTGNAEEKLNLMLASNDFPDIVLISRTDDLINKYIAAEALIPLDDLIEKYGPNIKKMYGDTINKSRSADGKTYYLNNWYSLEKEPVAGIQMRKDLLIELGEAERANNPAAPFTSEEYYTLLKKFKEKYPTIDGKASLGATWDYSNYISLLSTFKGMFGMKTYYDDQGTLKQDVRDPQYKAMLAYMNKLYREGLVDPEFVVNKKETWKQKVSNGNVFSTEGSYWELDTPNSILRKNSDGTDQEDRQLFAYKVVAPGVDADKTTYGGRSSLGWDAIGITKSNPDPVRTIKFFDYLASEEGQYLLMWGVEGKDWELKDGKHTPIGDIVEKFQSEWDKTVEATGIRRYTWFINNGSGSDGTPFDMASKYRRDVRNLHASEALADSVWDTSEYENLGPDAGTPEALIAQKYEDIKKSAIAKIIMAKTESEALSLYDNMIQEMDAIGMAKLETIVNEKYKARMELWK</sequence>
<dbReference type="AlphaFoldDB" id="A0A917C5D0"/>
<dbReference type="PANTHER" id="PTHR43649">
    <property type="entry name" value="ARABINOSE-BINDING PROTEIN-RELATED"/>
    <property type="match status" value="1"/>
</dbReference>
<comment type="caution">
    <text evidence="2">The sequence shown here is derived from an EMBL/GenBank/DDBJ whole genome shotgun (WGS) entry which is preliminary data.</text>
</comment>
<dbReference type="RefSeq" id="WP_189023659.1">
    <property type="nucleotide sequence ID" value="NZ_BMKR01000005.1"/>
</dbReference>
<name>A0A917C5D0_9BACL</name>
<reference evidence="2" key="1">
    <citation type="journal article" date="2014" name="Int. J. Syst. Evol. Microbiol.">
        <title>Complete genome sequence of Corynebacterium casei LMG S-19264T (=DSM 44701T), isolated from a smear-ripened cheese.</title>
        <authorList>
            <consortium name="US DOE Joint Genome Institute (JGI-PGF)"/>
            <person name="Walter F."/>
            <person name="Albersmeier A."/>
            <person name="Kalinowski J."/>
            <person name="Ruckert C."/>
        </authorList>
    </citation>
    <scope>NUCLEOTIDE SEQUENCE</scope>
    <source>
        <strain evidence="2">CGMCC 1.16134</strain>
    </source>
</reference>
<organism evidence="2 3">
    <name type="scientific">Paenibacillus albidus</name>
    <dbReference type="NCBI Taxonomy" id="2041023"/>
    <lineage>
        <taxon>Bacteria</taxon>
        <taxon>Bacillati</taxon>
        <taxon>Bacillota</taxon>
        <taxon>Bacilli</taxon>
        <taxon>Bacillales</taxon>
        <taxon>Paenibacillaceae</taxon>
        <taxon>Paenibacillus</taxon>
    </lineage>
</organism>